<dbReference type="AlphaFoldDB" id="A0A915DZ58"/>
<dbReference type="Proteomes" id="UP000887574">
    <property type="component" value="Unplaced"/>
</dbReference>
<dbReference type="InterPro" id="IPR036996">
    <property type="entry name" value="PA28_N_sf"/>
</dbReference>
<accession>A0A915DZ58</accession>
<evidence type="ECO:0000313" key="3">
    <source>
        <dbReference type="WBParaSite" id="jg25001.2"/>
    </source>
</evidence>
<dbReference type="GO" id="GO:0008537">
    <property type="term" value="C:proteasome activator complex"/>
    <property type="evidence" value="ECO:0007669"/>
    <property type="project" value="InterPro"/>
</dbReference>
<sequence>MDEILSKAKSTLLEAVEHDKRGQNDMAVERYICGVECLFEYLSSISDETEKSSLRSKISNYMARAESLKSRQRIEVRFLHQIEIQEDFKGHSYFSIFEKCLEIKNVSKRLTSVEVEDPFIIKHHQILNFVAFCEISNQDAFNELTESLKQYGVSLTISYKEFHDRIIRFDNGWIVKMGRGLDIYKFGGKYSIGSQSSELRRCKRLLFTFFKKQTPLPPWRDRRRLRRLASLLHIVKLLLNEAENIVLDKFPRKVVEFNNLLNSDKF</sequence>
<dbReference type="Pfam" id="PF04212">
    <property type="entry name" value="MIT"/>
    <property type="match status" value="1"/>
</dbReference>
<dbReference type="Pfam" id="PF02251">
    <property type="entry name" value="PA28_N"/>
    <property type="match status" value="1"/>
</dbReference>
<feature type="domain" description="MIT" evidence="1">
    <location>
        <begin position="1"/>
        <end position="76"/>
    </location>
</feature>
<dbReference type="Gene3D" id="1.20.5.120">
    <property type="entry name" value="Proteasome activator pa28, N-terminal domain"/>
    <property type="match status" value="1"/>
</dbReference>
<dbReference type="SMART" id="SM00745">
    <property type="entry name" value="MIT"/>
    <property type="match status" value="1"/>
</dbReference>
<dbReference type="WBParaSite" id="jg25001.2">
    <property type="protein sequence ID" value="jg25001.2"/>
    <property type="gene ID" value="jg25001"/>
</dbReference>
<dbReference type="Gene3D" id="3.30.870.30">
    <property type="entry name" value="MITD, C-terminal phospholipase D-like domain"/>
    <property type="match status" value="2"/>
</dbReference>
<name>A0A915DZ58_9BILA</name>
<reference evidence="3" key="1">
    <citation type="submission" date="2022-11" db="UniProtKB">
        <authorList>
            <consortium name="WormBaseParasite"/>
        </authorList>
    </citation>
    <scope>IDENTIFICATION</scope>
</reference>
<protein>
    <submittedName>
        <fullName evidence="3">MIT domain-containing protein</fullName>
    </submittedName>
</protein>
<evidence type="ECO:0000259" key="1">
    <source>
        <dbReference type="SMART" id="SM00745"/>
    </source>
</evidence>
<dbReference type="Gene3D" id="1.20.58.80">
    <property type="entry name" value="Phosphotransferase system, lactose/cellobiose-type IIA subunit"/>
    <property type="match status" value="1"/>
</dbReference>
<organism evidence="2 3">
    <name type="scientific">Ditylenchus dipsaci</name>
    <dbReference type="NCBI Taxonomy" id="166011"/>
    <lineage>
        <taxon>Eukaryota</taxon>
        <taxon>Metazoa</taxon>
        <taxon>Ecdysozoa</taxon>
        <taxon>Nematoda</taxon>
        <taxon>Chromadorea</taxon>
        <taxon>Rhabditida</taxon>
        <taxon>Tylenchina</taxon>
        <taxon>Tylenchomorpha</taxon>
        <taxon>Sphaerularioidea</taxon>
        <taxon>Anguinidae</taxon>
        <taxon>Anguininae</taxon>
        <taxon>Ditylenchus</taxon>
    </lineage>
</organism>
<dbReference type="InterPro" id="IPR032341">
    <property type="entry name" value="MITD1_C"/>
</dbReference>
<evidence type="ECO:0000313" key="2">
    <source>
        <dbReference type="Proteomes" id="UP000887574"/>
    </source>
</evidence>
<proteinExistence type="predicted"/>
<dbReference type="InterPro" id="IPR007330">
    <property type="entry name" value="MIT_dom"/>
</dbReference>
<dbReference type="Pfam" id="PF16565">
    <property type="entry name" value="MIT_C"/>
    <property type="match status" value="2"/>
</dbReference>
<dbReference type="InterPro" id="IPR036181">
    <property type="entry name" value="MIT_dom_sf"/>
</dbReference>
<dbReference type="SUPFAM" id="SSF116846">
    <property type="entry name" value="MIT domain"/>
    <property type="match status" value="1"/>
</dbReference>
<keyword evidence="2" id="KW-1185">Reference proteome</keyword>
<dbReference type="InterPro" id="IPR003185">
    <property type="entry name" value="Proteasome_activ_PA28_N"/>
</dbReference>
<dbReference type="InterPro" id="IPR038113">
    <property type="entry name" value="MITD1_C_sf"/>
</dbReference>